<sequence length="153" mass="18039">MREAKKKYGLRQKDFHSIRRLSGFWTYDWSTLAKYMLETCGSKMEWVRVLAKRDIQQKKSLDTRSQNRQMSALLRSMAPGFEAYVRTIRFTTTDEKILEQCNRRFIALKAELIRRRLPLRADSRPCKNFIKTGGGSVQDVVVTMEQEVDSPRR</sequence>
<reference evidence="1" key="1">
    <citation type="submission" date="2021-02" db="EMBL/GenBank/DDBJ databases">
        <authorList>
            <person name="Palmer J.M."/>
        </authorList>
    </citation>
    <scope>NUCLEOTIDE SEQUENCE</scope>
    <source>
        <strain evidence="1">SCRP734</strain>
    </source>
</reference>
<dbReference type="OrthoDB" id="118475at2759"/>
<comment type="caution">
    <text evidence="1">The sequence shown here is derived from an EMBL/GenBank/DDBJ whole genome shotgun (WGS) entry which is preliminary data.</text>
</comment>
<accession>A0A8T1V6Q1</accession>
<dbReference type="EMBL" id="JAGDFM010000595">
    <property type="protein sequence ID" value="KAG7376967.1"/>
    <property type="molecule type" value="Genomic_DNA"/>
</dbReference>
<evidence type="ECO:0000313" key="2">
    <source>
        <dbReference type="Proteomes" id="UP000694044"/>
    </source>
</evidence>
<gene>
    <name evidence="1" type="ORF">PHYPSEUDO_012367</name>
</gene>
<proteinExistence type="predicted"/>
<organism evidence="1 2">
    <name type="scientific">Phytophthora pseudosyringae</name>
    <dbReference type="NCBI Taxonomy" id="221518"/>
    <lineage>
        <taxon>Eukaryota</taxon>
        <taxon>Sar</taxon>
        <taxon>Stramenopiles</taxon>
        <taxon>Oomycota</taxon>
        <taxon>Peronosporomycetes</taxon>
        <taxon>Peronosporales</taxon>
        <taxon>Peronosporaceae</taxon>
        <taxon>Phytophthora</taxon>
    </lineage>
</organism>
<dbReference type="AlphaFoldDB" id="A0A8T1V6Q1"/>
<name>A0A8T1V6Q1_9STRA</name>
<dbReference type="Proteomes" id="UP000694044">
    <property type="component" value="Unassembled WGS sequence"/>
</dbReference>
<keyword evidence="2" id="KW-1185">Reference proteome</keyword>
<protein>
    <submittedName>
        <fullName evidence="1">Uncharacterized protein</fullName>
    </submittedName>
</protein>
<evidence type="ECO:0000313" key="1">
    <source>
        <dbReference type="EMBL" id="KAG7376967.1"/>
    </source>
</evidence>